<sequence length="91" mass="10373">MQAVRDEPRAMLVTMSEWWEGKSYGYVRQMALMRIDQAAEKVPQSTHDRDLQIFREHQPEKAVEGEPCLGCGEPAPCSTIRMFGAPTFPMD</sequence>
<dbReference type="EMBL" id="BAAAPZ010000003">
    <property type="protein sequence ID" value="GAA2092632.1"/>
    <property type="molecule type" value="Genomic_DNA"/>
</dbReference>
<gene>
    <name evidence="1" type="ORF">GCM10009823_10480</name>
</gene>
<evidence type="ECO:0000313" key="1">
    <source>
        <dbReference type="EMBL" id="GAA2092632.1"/>
    </source>
</evidence>
<comment type="caution">
    <text evidence="1">The sequence shown here is derived from an EMBL/GenBank/DDBJ whole genome shotgun (WGS) entry which is preliminary data.</text>
</comment>
<reference evidence="2" key="1">
    <citation type="journal article" date="2019" name="Int. J. Syst. Evol. Microbiol.">
        <title>The Global Catalogue of Microorganisms (GCM) 10K type strain sequencing project: providing services to taxonomists for standard genome sequencing and annotation.</title>
        <authorList>
            <consortium name="The Broad Institute Genomics Platform"/>
            <consortium name="The Broad Institute Genome Sequencing Center for Infectious Disease"/>
            <person name="Wu L."/>
            <person name="Ma J."/>
        </authorList>
    </citation>
    <scope>NUCLEOTIDE SEQUENCE [LARGE SCALE GENOMIC DNA]</scope>
    <source>
        <strain evidence="2">JCM 15900</strain>
    </source>
</reference>
<protein>
    <submittedName>
        <fullName evidence="1">Uncharacterized protein</fullName>
    </submittedName>
</protein>
<proteinExistence type="predicted"/>
<keyword evidence="2" id="KW-1185">Reference proteome</keyword>
<evidence type="ECO:0000313" key="2">
    <source>
        <dbReference type="Proteomes" id="UP001500984"/>
    </source>
</evidence>
<name>A0ABN2WHL1_9MICO</name>
<accession>A0ABN2WHL1</accession>
<dbReference type="Proteomes" id="UP001500984">
    <property type="component" value="Unassembled WGS sequence"/>
</dbReference>
<organism evidence="1 2">
    <name type="scientific">Brevibacterium salitolerans</name>
    <dbReference type="NCBI Taxonomy" id="1403566"/>
    <lineage>
        <taxon>Bacteria</taxon>
        <taxon>Bacillati</taxon>
        <taxon>Actinomycetota</taxon>
        <taxon>Actinomycetes</taxon>
        <taxon>Micrococcales</taxon>
        <taxon>Brevibacteriaceae</taxon>
        <taxon>Brevibacterium</taxon>
    </lineage>
</organism>